<evidence type="ECO:0000313" key="3">
    <source>
        <dbReference type="Proteomes" id="UP000005974"/>
    </source>
</evidence>
<dbReference type="InterPro" id="IPR002711">
    <property type="entry name" value="HNH"/>
</dbReference>
<dbReference type="HOGENOM" id="CLU_036716_1_0_10"/>
<accession>I8VRV9</accession>
<dbReference type="Gene3D" id="1.10.30.50">
    <property type="match status" value="1"/>
</dbReference>
<dbReference type="Pfam" id="PF01844">
    <property type="entry name" value="HNH"/>
    <property type="match status" value="1"/>
</dbReference>
<sequence length="406" mass="47308">MPTERFGKVRRLLKNGLAHVVCRIPFTIQLDYDTTDYTQPISLGVDAGSKHIGISATTSEKELYAADVELRNDIVDKLSTRREQRRTRRSRLRYRKARFNNRISSKRKGWLAPSVENKIQTHLTVVEKIHKFLPITNIVVETASFDIQKIKNPSISNEEYQQGEQLDFFNVREYILFRDGHTCQHCKGKSKDKVLNVHHIESRKTGGDSPNNLITLCETCHKAYHRGEFELNVKRGKSFRDAAFMGIMRWNLYDRLKHIYPNVSMTFGYITKNTRITNNLPKEHYVDARCISGNPVAKPLGYYFYQKKVRCQNRQIHKVNFLKGGRKKLNQAPFLVKGFRLFDLVEYQKDLYYIFGRRDSGFFDIRKLDGTKVNKGSISCKHLRLIDKRKSILTERRNSGSIPPTN</sequence>
<proteinExistence type="predicted"/>
<dbReference type="PATRIC" id="fig|997876.3.peg.3986"/>
<gene>
    <name evidence="2" type="ORF">HMPREF1064_03819</name>
</gene>
<feature type="domain" description="HNH nuclease" evidence="1">
    <location>
        <begin position="170"/>
        <end position="222"/>
    </location>
</feature>
<dbReference type="GO" id="GO:0008270">
    <property type="term" value="F:zinc ion binding"/>
    <property type="evidence" value="ECO:0007669"/>
    <property type="project" value="InterPro"/>
</dbReference>
<evidence type="ECO:0000313" key="2">
    <source>
        <dbReference type="EMBL" id="EIY29160.1"/>
    </source>
</evidence>
<dbReference type="GO" id="GO:0004519">
    <property type="term" value="F:endonuclease activity"/>
    <property type="evidence" value="ECO:0007669"/>
    <property type="project" value="InterPro"/>
</dbReference>
<organism evidence="2 3">
    <name type="scientific">Phocaeicola dorei CL02T12C06</name>
    <dbReference type="NCBI Taxonomy" id="997876"/>
    <lineage>
        <taxon>Bacteria</taxon>
        <taxon>Pseudomonadati</taxon>
        <taxon>Bacteroidota</taxon>
        <taxon>Bacteroidia</taxon>
        <taxon>Bacteroidales</taxon>
        <taxon>Bacteroidaceae</taxon>
        <taxon>Phocaeicola</taxon>
    </lineage>
</organism>
<dbReference type="Pfam" id="PF14239">
    <property type="entry name" value="RRXRR"/>
    <property type="match status" value="1"/>
</dbReference>
<comment type="caution">
    <text evidence="2">The sequence shown here is derived from an EMBL/GenBank/DDBJ whole genome shotgun (WGS) entry which is preliminary data.</text>
</comment>
<dbReference type="GO" id="GO:0003676">
    <property type="term" value="F:nucleic acid binding"/>
    <property type="evidence" value="ECO:0007669"/>
    <property type="project" value="InterPro"/>
</dbReference>
<dbReference type="CDD" id="cd00085">
    <property type="entry name" value="HNHc"/>
    <property type="match status" value="1"/>
</dbReference>
<dbReference type="EMBL" id="AGXJ01000072">
    <property type="protein sequence ID" value="EIY29160.1"/>
    <property type="molecule type" value="Genomic_DNA"/>
</dbReference>
<dbReference type="Proteomes" id="UP000005974">
    <property type="component" value="Unassembled WGS sequence"/>
</dbReference>
<keyword evidence="3" id="KW-1185">Reference proteome</keyword>
<dbReference type="NCBIfam" id="NF040563">
    <property type="entry name" value="guided_IscB"/>
    <property type="match status" value="1"/>
</dbReference>
<dbReference type="InterPro" id="IPR047693">
    <property type="entry name" value="RNA-guided_IscB-like"/>
</dbReference>
<dbReference type="SMART" id="SM00507">
    <property type="entry name" value="HNHc"/>
    <property type="match status" value="1"/>
</dbReference>
<dbReference type="InterPro" id="IPR025938">
    <property type="entry name" value="RRXRR_dom"/>
</dbReference>
<name>I8VRV9_9BACT</name>
<dbReference type="AlphaFoldDB" id="I8VRV9"/>
<protein>
    <recommendedName>
        <fullName evidence="1">HNH nuclease domain-containing protein</fullName>
    </recommendedName>
</protein>
<evidence type="ECO:0000259" key="1">
    <source>
        <dbReference type="SMART" id="SM00507"/>
    </source>
</evidence>
<reference evidence="2 3" key="1">
    <citation type="submission" date="2012-02" db="EMBL/GenBank/DDBJ databases">
        <title>The Genome Sequence of Bacteroides dorei CL02T12C06.</title>
        <authorList>
            <consortium name="The Broad Institute Genome Sequencing Platform"/>
            <person name="Earl A."/>
            <person name="Ward D."/>
            <person name="Feldgarden M."/>
            <person name="Gevers D."/>
            <person name="Zitomersky N.L."/>
            <person name="Coyne M.J."/>
            <person name="Comstock L.E."/>
            <person name="Young S.K."/>
            <person name="Zeng Q."/>
            <person name="Gargeya S."/>
            <person name="Fitzgerald M."/>
            <person name="Haas B."/>
            <person name="Abouelleil A."/>
            <person name="Alvarado L."/>
            <person name="Arachchi H.M."/>
            <person name="Berlin A."/>
            <person name="Chapman S.B."/>
            <person name="Gearin G."/>
            <person name="Goldberg J."/>
            <person name="Griggs A."/>
            <person name="Gujja S."/>
            <person name="Hansen M."/>
            <person name="Heiman D."/>
            <person name="Howarth C."/>
            <person name="Larimer J."/>
            <person name="Lui A."/>
            <person name="MacDonald P.J.P."/>
            <person name="McCowen C."/>
            <person name="Montmayeur A."/>
            <person name="Murphy C."/>
            <person name="Neiman D."/>
            <person name="Pearson M."/>
            <person name="Priest M."/>
            <person name="Roberts A."/>
            <person name="Saif S."/>
            <person name="Shea T."/>
            <person name="Sisk P."/>
            <person name="Stolte C."/>
            <person name="Sykes S."/>
            <person name="Wortman J."/>
            <person name="Nusbaum C."/>
            <person name="Birren B."/>
        </authorList>
    </citation>
    <scope>NUCLEOTIDE SEQUENCE [LARGE SCALE GENOMIC DNA]</scope>
    <source>
        <strain evidence="2 3">CL02T12C06</strain>
    </source>
</reference>
<dbReference type="InterPro" id="IPR003615">
    <property type="entry name" value="HNH_nuc"/>
</dbReference>